<keyword evidence="7" id="KW-0547">Nucleotide-binding</keyword>
<keyword evidence="5" id="KW-0819">tRNA processing</keyword>
<comment type="caution">
    <text evidence="11">The sequence shown here is derived from an EMBL/GenBank/DDBJ whole genome shotgun (WGS) entry which is preliminary data.</text>
</comment>
<sequence length="146" mass="16621">MKRYFSKNERETIGLAKKIAGRLKGGEVLLLQGELGAGKTTFVKGLAQAFGIKERITSPTFVLMHQHRIKDKGLRIKYFVHCDAYRVKSARELGDVGLIDWLGKPDTLVVVEWGEKIKPLLRGKKYTTIKFQHGKKENERIITIRA</sequence>
<evidence type="ECO:0000256" key="4">
    <source>
        <dbReference type="ARBA" id="ARBA00022490"/>
    </source>
</evidence>
<evidence type="ECO:0000256" key="7">
    <source>
        <dbReference type="ARBA" id="ARBA00022741"/>
    </source>
</evidence>
<dbReference type="GO" id="GO:0005737">
    <property type="term" value="C:cytoplasm"/>
    <property type="evidence" value="ECO:0007669"/>
    <property type="project" value="UniProtKB-SubCell"/>
</dbReference>
<evidence type="ECO:0000313" key="11">
    <source>
        <dbReference type="EMBL" id="OGL81483.1"/>
    </source>
</evidence>
<dbReference type="Proteomes" id="UP000176897">
    <property type="component" value="Unassembled WGS sequence"/>
</dbReference>
<reference evidence="11 12" key="1">
    <citation type="journal article" date="2016" name="Nat. Commun.">
        <title>Thousands of microbial genomes shed light on interconnected biogeochemical processes in an aquifer system.</title>
        <authorList>
            <person name="Anantharaman K."/>
            <person name="Brown C.T."/>
            <person name="Hug L.A."/>
            <person name="Sharon I."/>
            <person name="Castelle C.J."/>
            <person name="Probst A.J."/>
            <person name="Thomas B.C."/>
            <person name="Singh A."/>
            <person name="Wilkins M.J."/>
            <person name="Karaoz U."/>
            <person name="Brodie E.L."/>
            <person name="Williams K.H."/>
            <person name="Hubbard S.S."/>
            <person name="Banfield J.F."/>
        </authorList>
    </citation>
    <scope>NUCLEOTIDE SEQUENCE [LARGE SCALE GENOMIC DNA]</scope>
</reference>
<dbReference type="Gene3D" id="3.40.50.300">
    <property type="entry name" value="P-loop containing nucleotide triphosphate hydrolases"/>
    <property type="match status" value="1"/>
</dbReference>
<dbReference type="SUPFAM" id="SSF52540">
    <property type="entry name" value="P-loop containing nucleoside triphosphate hydrolases"/>
    <property type="match status" value="1"/>
</dbReference>
<evidence type="ECO:0000256" key="8">
    <source>
        <dbReference type="ARBA" id="ARBA00022840"/>
    </source>
</evidence>
<evidence type="ECO:0000256" key="9">
    <source>
        <dbReference type="ARBA" id="ARBA00022842"/>
    </source>
</evidence>
<evidence type="ECO:0000256" key="10">
    <source>
        <dbReference type="ARBA" id="ARBA00032441"/>
    </source>
</evidence>
<dbReference type="NCBIfam" id="TIGR00150">
    <property type="entry name" value="T6A_YjeE"/>
    <property type="match status" value="1"/>
</dbReference>
<dbReference type="AlphaFoldDB" id="A0A1F7UT49"/>
<comment type="subcellular location">
    <subcellularLocation>
        <location evidence="1">Cytoplasm</location>
    </subcellularLocation>
</comment>
<dbReference type="STRING" id="1802401.A3B21_03885"/>
<evidence type="ECO:0000256" key="3">
    <source>
        <dbReference type="ARBA" id="ARBA00019010"/>
    </source>
</evidence>
<dbReference type="PANTHER" id="PTHR33540:SF2">
    <property type="entry name" value="TRNA THREONYLCARBAMOYLADENOSINE BIOSYNTHESIS PROTEIN TSAE"/>
    <property type="match status" value="1"/>
</dbReference>
<protein>
    <recommendedName>
        <fullName evidence="3">tRNA threonylcarbamoyladenosine biosynthesis protein TsaE</fullName>
    </recommendedName>
    <alternativeName>
        <fullName evidence="10">t(6)A37 threonylcarbamoyladenosine biosynthesis protein TsaE</fullName>
    </alternativeName>
</protein>
<evidence type="ECO:0000313" key="12">
    <source>
        <dbReference type="Proteomes" id="UP000176897"/>
    </source>
</evidence>
<keyword evidence="9" id="KW-0460">Magnesium</keyword>
<gene>
    <name evidence="11" type="ORF">A3B21_03885</name>
</gene>
<keyword evidence="4" id="KW-0963">Cytoplasm</keyword>
<organism evidence="11 12">
    <name type="scientific">Candidatus Uhrbacteria bacterium RIFCSPLOWO2_01_FULL_47_24</name>
    <dbReference type="NCBI Taxonomy" id="1802401"/>
    <lineage>
        <taxon>Bacteria</taxon>
        <taxon>Candidatus Uhriibacteriota</taxon>
    </lineage>
</organism>
<dbReference type="EMBL" id="MGEJ01000005">
    <property type="protein sequence ID" value="OGL81483.1"/>
    <property type="molecule type" value="Genomic_DNA"/>
</dbReference>
<dbReference type="GO" id="GO:0002949">
    <property type="term" value="P:tRNA threonylcarbamoyladenosine modification"/>
    <property type="evidence" value="ECO:0007669"/>
    <property type="project" value="InterPro"/>
</dbReference>
<accession>A0A1F7UT49</accession>
<evidence type="ECO:0000256" key="1">
    <source>
        <dbReference type="ARBA" id="ARBA00004496"/>
    </source>
</evidence>
<keyword evidence="6" id="KW-0479">Metal-binding</keyword>
<dbReference type="InterPro" id="IPR027417">
    <property type="entry name" value="P-loop_NTPase"/>
</dbReference>
<evidence type="ECO:0000256" key="2">
    <source>
        <dbReference type="ARBA" id="ARBA00007599"/>
    </source>
</evidence>
<evidence type="ECO:0000256" key="5">
    <source>
        <dbReference type="ARBA" id="ARBA00022694"/>
    </source>
</evidence>
<keyword evidence="11" id="KW-0808">Transferase</keyword>
<dbReference type="PANTHER" id="PTHR33540">
    <property type="entry name" value="TRNA THREONYLCARBAMOYLADENOSINE BIOSYNTHESIS PROTEIN TSAE"/>
    <property type="match status" value="1"/>
</dbReference>
<dbReference type="GO" id="GO:0005524">
    <property type="term" value="F:ATP binding"/>
    <property type="evidence" value="ECO:0007669"/>
    <property type="project" value="UniProtKB-KW"/>
</dbReference>
<keyword evidence="8" id="KW-0067">ATP-binding</keyword>
<name>A0A1F7UT49_9BACT</name>
<dbReference type="GO" id="GO:0016740">
    <property type="term" value="F:transferase activity"/>
    <property type="evidence" value="ECO:0007669"/>
    <property type="project" value="UniProtKB-KW"/>
</dbReference>
<dbReference type="Pfam" id="PF02367">
    <property type="entry name" value="TsaE"/>
    <property type="match status" value="1"/>
</dbReference>
<proteinExistence type="inferred from homology"/>
<evidence type="ECO:0000256" key="6">
    <source>
        <dbReference type="ARBA" id="ARBA00022723"/>
    </source>
</evidence>
<comment type="similarity">
    <text evidence="2">Belongs to the TsaE family.</text>
</comment>
<dbReference type="InterPro" id="IPR003442">
    <property type="entry name" value="T6A_TsaE"/>
</dbReference>
<dbReference type="GO" id="GO:0046872">
    <property type="term" value="F:metal ion binding"/>
    <property type="evidence" value="ECO:0007669"/>
    <property type="project" value="UniProtKB-KW"/>
</dbReference>